<sequence>MMQLEADERFVPHSSLISLKFHPDFESSDGNVVLAAKDAKLYFRVHSHTLRTTSGFFRTMYSLPQSHSSRSDIIYLDEDAEILEHLLFMICGLPFPEITSDDLLDSILFAAEKYDMPGPMSILRMYLSLPSLATVDPIRLYGIARRYDWEKEAKHMSALTLTLDIYNERHHTSIRTLSTDAALDLFLLHRARREGLRTCLDGPPFVSGEPSTCAQCETPITFAHSTWRELKHRMVLEIDRRPLGDTILDCGLNEWAEAVACWKAACVNDGCKRLLYDRAETIRVIRDCIGNLPKST</sequence>
<dbReference type="PROSITE" id="PS50097">
    <property type="entry name" value="BTB"/>
    <property type="match status" value="1"/>
</dbReference>
<gene>
    <name evidence="2" type="ORF">D9613_000526</name>
</gene>
<evidence type="ECO:0000259" key="1">
    <source>
        <dbReference type="PROSITE" id="PS50097"/>
    </source>
</evidence>
<dbReference type="EMBL" id="JAACJL010000015">
    <property type="protein sequence ID" value="KAF4621391.1"/>
    <property type="molecule type" value="Genomic_DNA"/>
</dbReference>
<proteinExistence type="predicted"/>
<dbReference type="Pfam" id="PF00651">
    <property type="entry name" value="BTB"/>
    <property type="match status" value="1"/>
</dbReference>
<dbReference type="CDD" id="cd18186">
    <property type="entry name" value="BTB_POZ_ZBTB_KLHL-like"/>
    <property type="match status" value="1"/>
</dbReference>
<protein>
    <recommendedName>
        <fullName evidence="1">BTB domain-containing protein</fullName>
    </recommendedName>
</protein>
<dbReference type="InterPro" id="IPR011333">
    <property type="entry name" value="SKP1/BTB/POZ_sf"/>
</dbReference>
<reference evidence="2 3" key="1">
    <citation type="submission" date="2019-12" db="EMBL/GenBank/DDBJ databases">
        <authorList>
            <person name="Floudas D."/>
            <person name="Bentzer J."/>
            <person name="Ahren D."/>
            <person name="Johansson T."/>
            <person name="Persson P."/>
            <person name="Tunlid A."/>
        </authorList>
    </citation>
    <scope>NUCLEOTIDE SEQUENCE [LARGE SCALE GENOMIC DNA]</scope>
    <source>
        <strain evidence="2 3">CBS 102.39</strain>
    </source>
</reference>
<keyword evidence="3" id="KW-1185">Reference proteome</keyword>
<comment type="caution">
    <text evidence="2">The sequence shown here is derived from an EMBL/GenBank/DDBJ whole genome shotgun (WGS) entry which is preliminary data.</text>
</comment>
<evidence type="ECO:0000313" key="2">
    <source>
        <dbReference type="EMBL" id="KAF4621391.1"/>
    </source>
</evidence>
<dbReference type="AlphaFoldDB" id="A0A8H4R238"/>
<accession>A0A8H4R238</accession>
<dbReference type="InterPro" id="IPR000210">
    <property type="entry name" value="BTB/POZ_dom"/>
</dbReference>
<feature type="domain" description="BTB" evidence="1">
    <location>
        <begin position="30"/>
        <end position="87"/>
    </location>
</feature>
<evidence type="ECO:0000313" key="3">
    <source>
        <dbReference type="Proteomes" id="UP000521872"/>
    </source>
</evidence>
<organism evidence="2 3">
    <name type="scientific">Agrocybe pediades</name>
    <dbReference type="NCBI Taxonomy" id="84607"/>
    <lineage>
        <taxon>Eukaryota</taxon>
        <taxon>Fungi</taxon>
        <taxon>Dikarya</taxon>
        <taxon>Basidiomycota</taxon>
        <taxon>Agaricomycotina</taxon>
        <taxon>Agaricomycetes</taxon>
        <taxon>Agaricomycetidae</taxon>
        <taxon>Agaricales</taxon>
        <taxon>Agaricineae</taxon>
        <taxon>Strophariaceae</taxon>
        <taxon>Agrocybe</taxon>
    </lineage>
</organism>
<dbReference type="Gene3D" id="3.30.710.10">
    <property type="entry name" value="Potassium Channel Kv1.1, Chain A"/>
    <property type="match status" value="1"/>
</dbReference>
<dbReference type="SUPFAM" id="SSF54695">
    <property type="entry name" value="POZ domain"/>
    <property type="match status" value="1"/>
</dbReference>
<dbReference type="Proteomes" id="UP000521872">
    <property type="component" value="Unassembled WGS sequence"/>
</dbReference>
<name>A0A8H4R238_9AGAR</name>